<evidence type="ECO:0000313" key="5">
    <source>
        <dbReference type="EMBL" id="WYW55348.1"/>
    </source>
</evidence>
<evidence type="ECO:0000259" key="4">
    <source>
        <dbReference type="Pfam" id="PF01420"/>
    </source>
</evidence>
<dbReference type="EC" id="3.1.21.-" evidence="5"/>
<comment type="similarity">
    <text evidence="1">Belongs to the type-I restriction system S methylase family.</text>
</comment>
<organism evidence="5 6">
    <name type="scientific">Polaribacter marinaquae</name>
    <dbReference type="NCBI Taxonomy" id="1642819"/>
    <lineage>
        <taxon>Bacteria</taxon>
        <taxon>Pseudomonadati</taxon>
        <taxon>Bacteroidota</taxon>
        <taxon>Flavobacteriia</taxon>
        <taxon>Flavobacteriales</taxon>
        <taxon>Flavobacteriaceae</taxon>
    </lineage>
</organism>
<evidence type="ECO:0000256" key="3">
    <source>
        <dbReference type="ARBA" id="ARBA00023125"/>
    </source>
</evidence>
<keyword evidence="5" id="KW-0255">Endonuclease</keyword>
<evidence type="ECO:0000313" key="6">
    <source>
        <dbReference type="Proteomes" id="UP001491088"/>
    </source>
</evidence>
<keyword evidence="3" id="KW-0238">DNA-binding</keyword>
<feature type="domain" description="Type I restriction modification DNA specificity" evidence="4">
    <location>
        <begin position="36"/>
        <end position="201"/>
    </location>
</feature>
<accession>A0ABZ2TQE5</accession>
<dbReference type="GO" id="GO:0016787">
    <property type="term" value="F:hydrolase activity"/>
    <property type="evidence" value="ECO:0007669"/>
    <property type="project" value="UniProtKB-KW"/>
</dbReference>
<feature type="domain" description="Type I restriction modification DNA specificity" evidence="4">
    <location>
        <begin position="230"/>
        <end position="394"/>
    </location>
</feature>
<dbReference type="SUPFAM" id="SSF116734">
    <property type="entry name" value="DNA methylase specificity domain"/>
    <property type="match status" value="2"/>
</dbReference>
<dbReference type="Gene3D" id="1.10.287.1120">
    <property type="entry name" value="Bipartite methylase S protein"/>
    <property type="match status" value="1"/>
</dbReference>
<dbReference type="GO" id="GO:0004519">
    <property type="term" value="F:endonuclease activity"/>
    <property type="evidence" value="ECO:0007669"/>
    <property type="project" value="UniProtKB-KW"/>
</dbReference>
<dbReference type="RefSeq" id="WP_340932796.1">
    <property type="nucleotide sequence ID" value="NZ_CP150496.1"/>
</dbReference>
<dbReference type="EMBL" id="CP150496">
    <property type="protein sequence ID" value="WYW55348.1"/>
    <property type="molecule type" value="Genomic_DNA"/>
</dbReference>
<dbReference type="Pfam" id="PF01420">
    <property type="entry name" value="Methylase_S"/>
    <property type="match status" value="2"/>
</dbReference>
<dbReference type="InterPro" id="IPR000055">
    <property type="entry name" value="Restrct_endonuc_typeI_TRD"/>
</dbReference>
<gene>
    <name evidence="5" type="ORF">WG950_12525</name>
</gene>
<sequence length="409" mass="47682">MEKKLEPSLRFKDFNDVYKNYVLNDVLDLLTDFESNGSFASVKENVNIYEEKNYAWYVRATDLENNSSLDKVKYVDEHSYKFLKKTPLFGDELLITKRGEIGKVYFFKSEKDVKATVAPNMYLLKLNMLVDSKYVYYSFINNDGNKKLKRINASTTIGALYKDDVKSIKVRFPKIEEQQKIASFLTDVDDRITKLTKKKELLEHYKKGVMQKIFNQKLRFKDDEGNEFPEWEVKMLGDVFTFKQGFQFGVEEQSETYFKGSVEFIRIINVTSDKNDKRYVLDPGKEHHINKEDLFMVRYGDAGRVANGFTGIIANNMFRLLPNFDINKLFFFYNLGRLYNKIHSLSGSSTMPAISFSTINKLKIIVPSLEEQTKIANFLSDIDIKIEVLNTKIENSKTFKKGLLQQMFV</sequence>
<evidence type="ECO:0000256" key="1">
    <source>
        <dbReference type="ARBA" id="ARBA00010923"/>
    </source>
</evidence>
<keyword evidence="2" id="KW-0680">Restriction system</keyword>
<keyword evidence="5" id="KW-0378">Hydrolase</keyword>
<dbReference type="InterPro" id="IPR044946">
    <property type="entry name" value="Restrct_endonuc_typeI_TRD_sf"/>
</dbReference>
<keyword evidence="5" id="KW-0540">Nuclease</keyword>
<proteinExistence type="inferred from homology"/>
<dbReference type="Proteomes" id="UP001491088">
    <property type="component" value="Chromosome"/>
</dbReference>
<evidence type="ECO:0000256" key="2">
    <source>
        <dbReference type="ARBA" id="ARBA00022747"/>
    </source>
</evidence>
<keyword evidence="6" id="KW-1185">Reference proteome</keyword>
<reference evidence="5 6" key="1">
    <citation type="submission" date="2024-03" db="EMBL/GenBank/DDBJ databases">
        <authorList>
            <person name="Cao K."/>
        </authorList>
    </citation>
    <scope>NUCLEOTIDE SEQUENCE [LARGE SCALE GENOMIC DNA]</scope>
    <source>
        <strain evidence="5 6">MCCC 1K00696</strain>
    </source>
</reference>
<protein>
    <submittedName>
        <fullName evidence="5">Restriction endonuclease subunit S</fullName>
        <ecNumber evidence="5">3.1.21.-</ecNumber>
    </submittedName>
</protein>
<dbReference type="CDD" id="cd17263">
    <property type="entry name" value="RMtype1_S_AbaB8300I-TRD1-CR1_like"/>
    <property type="match status" value="1"/>
</dbReference>
<dbReference type="PANTHER" id="PTHR30408">
    <property type="entry name" value="TYPE-1 RESTRICTION ENZYME ECOKI SPECIFICITY PROTEIN"/>
    <property type="match status" value="1"/>
</dbReference>
<dbReference type="CDD" id="cd16961">
    <property type="entry name" value="RMtype1_S_TRD-CR_like"/>
    <property type="match status" value="1"/>
</dbReference>
<name>A0ABZ2TQE5_9FLAO</name>
<dbReference type="Gene3D" id="3.90.220.20">
    <property type="entry name" value="DNA methylase specificity domains"/>
    <property type="match status" value="2"/>
</dbReference>
<dbReference type="PANTHER" id="PTHR30408:SF12">
    <property type="entry name" value="TYPE I RESTRICTION ENZYME MJAVIII SPECIFICITY SUBUNIT"/>
    <property type="match status" value="1"/>
</dbReference>
<dbReference type="InterPro" id="IPR052021">
    <property type="entry name" value="Type-I_RS_S_subunit"/>
</dbReference>